<dbReference type="Proteomes" id="UP000003645">
    <property type="component" value="Chromosome"/>
</dbReference>
<proteinExistence type="predicted"/>
<dbReference type="HOGENOM" id="CLU_111087_0_0_9"/>
<keyword evidence="1" id="KW-0175">Coiled coil</keyword>
<feature type="coiled-coil region" evidence="1">
    <location>
        <begin position="28"/>
        <end position="55"/>
    </location>
</feature>
<organism evidence="3 4">
    <name type="scientific">Limosilactobacillus mucosae LM1</name>
    <dbReference type="NCBI Taxonomy" id="1130798"/>
    <lineage>
        <taxon>Bacteria</taxon>
        <taxon>Bacillati</taxon>
        <taxon>Bacillota</taxon>
        <taxon>Bacilli</taxon>
        <taxon>Lactobacillales</taxon>
        <taxon>Lactobacillaceae</taxon>
        <taxon>Limosilactobacillus</taxon>
    </lineage>
</organism>
<evidence type="ECO:0000256" key="1">
    <source>
        <dbReference type="SAM" id="Coils"/>
    </source>
</evidence>
<feature type="region of interest" description="Disordered" evidence="2">
    <location>
        <begin position="60"/>
        <end position="82"/>
    </location>
</feature>
<protein>
    <submittedName>
        <fullName evidence="3">Uncharacterized protein</fullName>
    </submittedName>
</protein>
<dbReference type="RefSeq" id="WP_006499514.1">
    <property type="nucleotide sequence ID" value="NZ_CP011013.1"/>
</dbReference>
<dbReference type="EMBL" id="CP011013">
    <property type="protein sequence ID" value="AJT50612.1"/>
    <property type="molecule type" value="Genomic_DNA"/>
</dbReference>
<evidence type="ECO:0000313" key="3">
    <source>
        <dbReference type="EMBL" id="AJT50612.1"/>
    </source>
</evidence>
<accession>A0A0D4CKD3</accession>
<reference evidence="3 4" key="1">
    <citation type="journal article" date="2012" name="J. Bacteriol.">
        <title>Genome sequence of Lactobacillus mucosae LM1, isolated from piglet feces.</title>
        <authorList>
            <person name="Lee J.H."/>
            <person name="Valeriano V.D."/>
            <person name="Shin Y.R."/>
            <person name="Chae J.P."/>
            <person name="Kim G.B."/>
            <person name="Ham J.S."/>
            <person name="Chun J."/>
            <person name="Kang D.K."/>
        </authorList>
    </citation>
    <scope>NUCLEOTIDE SEQUENCE [LARGE SCALE GENOMIC DNA]</scope>
    <source>
        <strain evidence="3 4">LM1</strain>
    </source>
</reference>
<dbReference type="STRING" id="1130798.LBLM1_05910"/>
<evidence type="ECO:0000256" key="2">
    <source>
        <dbReference type="SAM" id="MobiDB-lite"/>
    </source>
</evidence>
<evidence type="ECO:0000313" key="4">
    <source>
        <dbReference type="Proteomes" id="UP000003645"/>
    </source>
</evidence>
<sequence length="216" mass="23672">MKNRKSIFAAVSVIAVSLGLLGIFKFQENSYNQKLAKAQTELATQKKALKAAQKAERQKLQAKAATGTEAQQDTSKQAKAETEASSSADQLFRILFTYSSQADWTARTDKAKQLVSDDILNNKAYFNDGKDDTGESIIETMQLQSSFISANTGVSLINESNNTVDCVSVVKYAAQYGSERSATTTMVYTSTYDLTQHKFTKLQKLGSTMVDATNNQ</sequence>
<name>A0A0D4CKD3_LIMMU</name>
<dbReference type="KEGG" id="lmu:LBLM1_05910"/>
<keyword evidence="4" id="KW-1185">Reference proteome</keyword>
<dbReference type="AlphaFoldDB" id="A0A0D4CKD3"/>
<gene>
    <name evidence="3" type="ORF">LBLM1_05910</name>
</gene>